<evidence type="ECO:0000313" key="1">
    <source>
        <dbReference type="EMBL" id="KFE72252.1"/>
    </source>
</evidence>
<comment type="caution">
    <text evidence="1">The sequence shown here is derived from an EMBL/GenBank/DDBJ whole genome shotgun (WGS) entry which is preliminary data.</text>
</comment>
<accession>A0A085WX39</accession>
<dbReference type="AlphaFoldDB" id="A0A085WX39"/>
<name>A0A085WX39_9BACT</name>
<reference evidence="1 2" key="1">
    <citation type="submission" date="2014-04" db="EMBL/GenBank/DDBJ databases">
        <title>Genome assembly of Hyalangium minutum DSM 14724.</title>
        <authorList>
            <person name="Sharma G."/>
            <person name="Subramanian S."/>
        </authorList>
    </citation>
    <scope>NUCLEOTIDE SEQUENCE [LARGE SCALE GENOMIC DNA]</scope>
    <source>
        <strain evidence="1 2">DSM 14724</strain>
    </source>
</reference>
<dbReference type="PATRIC" id="fig|394096.3.peg.509"/>
<gene>
    <name evidence="1" type="ORF">DB31_0514</name>
</gene>
<sequence length="74" mass="7763">MQAFTNFFERRVSDYQVAVGVGAANDVVLDTAFLKLEGPGHWSAPCKPVGQLDQFGQSAPQGLRVAGAAEVAGL</sequence>
<protein>
    <submittedName>
        <fullName evidence="1">Ribonucleotide reductase of class Ia (Aerobic), beta subunit protein</fullName>
    </submittedName>
</protein>
<organism evidence="1 2">
    <name type="scientific">Hyalangium minutum</name>
    <dbReference type="NCBI Taxonomy" id="394096"/>
    <lineage>
        <taxon>Bacteria</taxon>
        <taxon>Pseudomonadati</taxon>
        <taxon>Myxococcota</taxon>
        <taxon>Myxococcia</taxon>
        <taxon>Myxococcales</taxon>
        <taxon>Cystobacterineae</taxon>
        <taxon>Archangiaceae</taxon>
        <taxon>Hyalangium</taxon>
    </lineage>
</organism>
<dbReference type="EMBL" id="JMCB01000001">
    <property type="protein sequence ID" value="KFE72252.1"/>
    <property type="molecule type" value="Genomic_DNA"/>
</dbReference>
<dbReference type="STRING" id="394096.DB31_0514"/>
<proteinExistence type="predicted"/>
<evidence type="ECO:0000313" key="2">
    <source>
        <dbReference type="Proteomes" id="UP000028725"/>
    </source>
</evidence>
<keyword evidence="2" id="KW-1185">Reference proteome</keyword>
<dbReference type="Proteomes" id="UP000028725">
    <property type="component" value="Unassembled WGS sequence"/>
</dbReference>